<evidence type="ECO:0000259" key="1">
    <source>
        <dbReference type="PROSITE" id="PS51186"/>
    </source>
</evidence>
<evidence type="ECO:0000313" key="3">
    <source>
        <dbReference type="Proteomes" id="UP001232584"/>
    </source>
</evidence>
<dbReference type="InterPro" id="IPR016181">
    <property type="entry name" value="Acyl_CoA_acyltransferase"/>
</dbReference>
<comment type="caution">
    <text evidence="2">The sequence shown here is derived from an EMBL/GenBank/DDBJ whole genome shotgun (WGS) entry which is preliminary data.</text>
</comment>
<sequence length="168" mass="19473">MEFRKSVKKDVDSIMRIIEQAQDYFKKQGVDQWQNDYPNQNTINNDIKDGESYVLEKDGCVVATAMVTFKGEQSYDSIYDGGWISNNEYATIHRVAVDNNYKGLGLSSQIIKNIENLCLQRNILSIKVDTHEDNLSMQKLLFKSEFKYCGIIYLDDNSKRIAFEKILF</sequence>
<feature type="domain" description="N-acetyltransferase" evidence="1">
    <location>
        <begin position="1"/>
        <end position="168"/>
    </location>
</feature>
<name>A0ABU0MYB0_9FIRM</name>
<evidence type="ECO:0000313" key="2">
    <source>
        <dbReference type="EMBL" id="MDQ0555836.1"/>
    </source>
</evidence>
<dbReference type="Gene3D" id="3.40.630.30">
    <property type="match status" value="1"/>
</dbReference>
<reference evidence="2 3" key="1">
    <citation type="submission" date="2023-07" db="EMBL/GenBank/DDBJ databases">
        <title>Genomic Encyclopedia of Type Strains, Phase IV (KMG-IV): sequencing the most valuable type-strain genomes for metagenomic binning, comparative biology and taxonomic classification.</title>
        <authorList>
            <person name="Goeker M."/>
        </authorList>
    </citation>
    <scope>NUCLEOTIDE SEQUENCE [LARGE SCALE GENOMIC DNA]</scope>
    <source>
        <strain evidence="2 3">DSM 15049</strain>
    </source>
</reference>
<proteinExistence type="predicted"/>
<dbReference type="CDD" id="cd04301">
    <property type="entry name" value="NAT_SF"/>
    <property type="match status" value="1"/>
</dbReference>
<dbReference type="RefSeq" id="WP_307503852.1">
    <property type="nucleotide sequence ID" value="NZ_BAAACE010000001.1"/>
</dbReference>
<dbReference type="Proteomes" id="UP001232584">
    <property type="component" value="Unassembled WGS sequence"/>
</dbReference>
<dbReference type="EMBL" id="JAUSWG010000003">
    <property type="protein sequence ID" value="MDQ0555836.1"/>
    <property type="molecule type" value="Genomic_DNA"/>
</dbReference>
<organism evidence="2 3">
    <name type="scientific">Paraclostridium ghonii</name>
    <dbReference type="NCBI Taxonomy" id="29358"/>
    <lineage>
        <taxon>Bacteria</taxon>
        <taxon>Bacillati</taxon>
        <taxon>Bacillota</taxon>
        <taxon>Clostridia</taxon>
        <taxon>Peptostreptococcales</taxon>
        <taxon>Peptostreptococcaceae</taxon>
        <taxon>Paraclostridium</taxon>
    </lineage>
</organism>
<accession>A0ABU0MYB0</accession>
<keyword evidence="3" id="KW-1185">Reference proteome</keyword>
<dbReference type="InterPro" id="IPR000182">
    <property type="entry name" value="GNAT_dom"/>
</dbReference>
<dbReference type="SUPFAM" id="SSF55729">
    <property type="entry name" value="Acyl-CoA N-acyltransferases (Nat)"/>
    <property type="match status" value="1"/>
</dbReference>
<gene>
    <name evidence="2" type="ORF">QOZ92_000949</name>
</gene>
<dbReference type="PROSITE" id="PS51186">
    <property type="entry name" value="GNAT"/>
    <property type="match status" value="1"/>
</dbReference>
<protein>
    <submittedName>
        <fullName evidence="2">GNAT family N-acyltransferase</fullName>
    </submittedName>
</protein>
<dbReference type="Pfam" id="PF00583">
    <property type="entry name" value="Acetyltransf_1"/>
    <property type="match status" value="1"/>
</dbReference>